<evidence type="ECO:0000313" key="1">
    <source>
        <dbReference type="EMBL" id="QDU83449.1"/>
    </source>
</evidence>
<dbReference type="AlphaFoldDB" id="A0A518CW44"/>
<proteinExistence type="predicted"/>
<organism evidence="1 2">
    <name type="scientific">Rohdeia mirabilis</name>
    <dbReference type="NCBI Taxonomy" id="2528008"/>
    <lineage>
        <taxon>Bacteria</taxon>
        <taxon>Pseudomonadati</taxon>
        <taxon>Planctomycetota</taxon>
        <taxon>Planctomycetia</taxon>
        <taxon>Planctomycetia incertae sedis</taxon>
        <taxon>Rohdeia</taxon>
    </lineage>
</organism>
<dbReference type="RefSeq" id="WP_419186241.1">
    <property type="nucleotide sequence ID" value="NZ_CP036290.1"/>
</dbReference>
<dbReference type="Proteomes" id="UP000319342">
    <property type="component" value="Chromosome"/>
</dbReference>
<protein>
    <recommendedName>
        <fullName evidence="3">Metallo-beta-lactamase domain-containing protein</fullName>
    </recommendedName>
</protein>
<dbReference type="EMBL" id="CP036290">
    <property type="protein sequence ID" value="QDU83449.1"/>
    <property type="molecule type" value="Genomic_DNA"/>
</dbReference>
<evidence type="ECO:0008006" key="3">
    <source>
        <dbReference type="Google" id="ProtNLM"/>
    </source>
</evidence>
<dbReference type="InterPro" id="IPR036866">
    <property type="entry name" value="RibonucZ/Hydroxyglut_hydro"/>
</dbReference>
<name>A0A518CW44_9BACT</name>
<dbReference type="Gene3D" id="3.60.15.10">
    <property type="entry name" value="Ribonuclease Z/Hydroxyacylglutathione hydrolase-like"/>
    <property type="match status" value="1"/>
</dbReference>
<accession>A0A518CW44</accession>
<keyword evidence="2" id="KW-1185">Reference proteome</keyword>
<sequence length="206" mass="22800">MKSTRVSGIHYWSRYQPDRKIDFNGFFVADPAGGVLIDPMPLEPCELNELRDLGGARTIIVTNADHLRAAVELKGECGARLAAPDCERERLEGVPVDDWFTTADDLGPGFSERWEIHWLLGGKWPREAALYLKPQRTWIFGDAVRSHESGRLRLLPDPKIADRDALEGSIRVLGGRDVQAVLLGDGDCIFNGAREALDAFCEGLSA</sequence>
<dbReference type="SUPFAM" id="SSF56281">
    <property type="entry name" value="Metallo-hydrolase/oxidoreductase"/>
    <property type="match status" value="1"/>
</dbReference>
<reference evidence="1 2" key="1">
    <citation type="submission" date="2019-02" db="EMBL/GenBank/DDBJ databases">
        <title>Deep-cultivation of Planctomycetes and their phenomic and genomic characterization uncovers novel biology.</title>
        <authorList>
            <person name="Wiegand S."/>
            <person name="Jogler M."/>
            <person name="Boedeker C."/>
            <person name="Pinto D."/>
            <person name="Vollmers J."/>
            <person name="Rivas-Marin E."/>
            <person name="Kohn T."/>
            <person name="Peeters S.H."/>
            <person name="Heuer A."/>
            <person name="Rast P."/>
            <person name="Oberbeckmann S."/>
            <person name="Bunk B."/>
            <person name="Jeske O."/>
            <person name="Meyerdierks A."/>
            <person name="Storesund J.E."/>
            <person name="Kallscheuer N."/>
            <person name="Luecker S."/>
            <person name="Lage O.M."/>
            <person name="Pohl T."/>
            <person name="Merkel B.J."/>
            <person name="Hornburger P."/>
            <person name="Mueller R.-W."/>
            <person name="Bruemmer F."/>
            <person name="Labrenz M."/>
            <person name="Spormann A.M."/>
            <person name="Op den Camp H."/>
            <person name="Overmann J."/>
            <person name="Amann R."/>
            <person name="Jetten M.S.M."/>
            <person name="Mascher T."/>
            <person name="Medema M.H."/>
            <person name="Devos D.P."/>
            <person name="Kaster A.-K."/>
            <person name="Ovreas L."/>
            <person name="Rohde M."/>
            <person name="Galperin M.Y."/>
            <person name="Jogler C."/>
        </authorList>
    </citation>
    <scope>NUCLEOTIDE SEQUENCE [LARGE SCALE GENOMIC DNA]</scope>
    <source>
        <strain evidence="1 2">Pla163</strain>
    </source>
</reference>
<gene>
    <name evidence="1" type="ORF">Pla163_05480</name>
</gene>
<dbReference type="Pfam" id="PF14597">
    <property type="entry name" value="Lactamase_B_5"/>
    <property type="match status" value="1"/>
</dbReference>
<evidence type="ECO:0000313" key="2">
    <source>
        <dbReference type="Proteomes" id="UP000319342"/>
    </source>
</evidence>